<dbReference type="PANTHER" id="PTHR37743:SF2">
    <property type="match status" value="1"/>
</dbReference>
<gene>
    <name evidence="1" type="ORF">PM001_LOCUS25707</name>
</gene>
<dbReference type="PANTHER" id="PTHR37743">
    <property type="entry name" value="ARM REPEAT SUPERFAMILY PROTEIN"/>
    <property type="match status" value="1"/>
</dbReference>
<proteinExistence type="predicted"/>
<dbReference type="EMBL" id="CAKLBY020000258">
    <property type="protein sequence ID" value="CAK7940557.1"/>
    <property type="molecule type" value="Genomic_DNA"/>
</dbReference>
<sequence>MMARPRDMDSAGRMLRVLRDCKLFHMEAAIAKLEHVDAGIRFESLRTPNREDDADRLEGNDAGLRVLSLLDHKQIAQLIAALNSVVNAYNTQEIEEEEGAGGTNLNRNLVCTVAGAAMMQSLKGCTASRTNCCVWGAQAKKVHLLLDWMVERESSEASMNRDYLRQLLLGRVQPVAEKQDQLTACLTIFELLQQRRHKLQTYARGTAIPCLFGDRAGMYLSALRAIVDRGTIQVVGSRHVKPSKLALIALEALALLSGDVAVRYMTSDQVAKKILVEKGLMLETAECIRCVLAALRQWHLHSKHHPFLVYALQHLQSYAIPCCVILSGIEGATSEAAHDTSVNITAILDVLCWHWIAAVPLLCTRSTASCRIRETRPSETLTSVLQKWAFSFLEPKKVRGDNNAITNPEVIYAQLCYVCVLMDSIGRVKGHSKTYDEIAEETKAHFVFFFTQGLSVAVKRGDGGTALFVLKILRTALLSKAAQHMLSSQDDKQEFLSQLLHIHGNFSTSRRISDIMLQCQVELEFFVADFVIFREVFVTEILRRLQHAYTNSDKSILSFVRTLLYRLDKATPQTKLHKHWRKLLTPEIVRFAAQGNCDTHRFALSCLPSLDVVACVAELCGPNLCGAKSHLVTSTLGYLFAASSRDSIEAMVSWFIDACQFGSTQVHSVSDTIPLSPHDWNSSVMQPNESVGDETQEMRNELFSLCFGPNGWTKHVLSASIRCDVLRLSIQKVFSFPRSAVLLQMLREFVLCDWVDNELFNMIGKRITAQMMNLPRLTEEHLNDNSFSAVTSIRGLLFSRLAPLLILRMVPRDVLGNTCAKLLPCGREDLHHLNACIEDELKTASNESEVSCVDQESFISKTLFHVLARSMVDPLEFKEVKMVATECLSKFPPPRVLPFVLAYLVAFLREEIVCDAGFSSPVVAEESIPDSCGLVTAKLMVFYLNRVFSEDSNAFRDDDVVSKALVVLVHVLEIPCTQISKTGSASPPSTDIQRGCIDCIALILLRLSGIDDGQRSKGVPTINASSLVDLLMEWAFDKAARKDVVHHDADTFTSRVQEMLCSMRRGGYPHRLSLQARICICNVFLSAISRAGNEVLANWKSQRIIARIALATGCCTEDDIVAGGFQIIFAFLYKSSEVISMEDKDDVRFLHIIFDATATCLKTTDCECIAMNGLKVIGTVIGKFPGFVGMLAPIELQHLIDGCLTKLHDRQLLPAVTKLAHALLQAMTPP</sequence>
<dbReference type="Proteomes" id="UP001162060">
    <property type="component" value="Unassembled WGS sequence"/>
</dbReference>
<evidence type="ECO:0000313" key="1">
    <source>
        <dbReference type="EMBL" id="CAK7940557.1"/>
    </source>
</evidence>
<evidence type="ECO:0000313" key="2">
    <source>
        <dbReference type="Proteomes" id="UP001162060"/>
    </source>
</evidence>
<comment type="caution">
    <text evidence="1">The sequence shown here is derived from an EMBL/GenBank/DDBJ whole genome shotgun (WGS) entry which is preliminary data.</text>
</comment>
<accession>A0AAV1V2S7</accession>
<name>A0AAV1V2S7_9STRA</name>
<reference evidence="1" key="1">
    <citation type="submission" date="2024-01" db="EMBL/GenBank/DDBJ databases">
        <authorList>
            <person name="Webb A."/>
        </authorList>
    </citation>
    <scope>NUCLEOTIDE SEQUENCE</scope>
    <source>
        <strain evidence="1">Pm1</strain>
    </source>
</reference>
<protein>
    <submittedName>
        <fullName evidence="1">Uncharacterized protein</fullName>
    </submittedName>
</protein>
<dbReference type="AlphaFoldDB" id="A0AAV1V2S7"/>
<organism evidence="1 2">
    <name type="scientific">Peronospora matthiolae</name>
    <dbReference type="NCBI Taxonomy" id="2874970"/>
    <lineage>
        <taxon>Eukaryota</taxon>
        <taxon>Sar</taxon>
        <taxon>Stramenopiles</taxon>
        <taxon>Oomycota</taxon>
        <taxon>Peronosporomycetes</taxon>
        <taxon>Peronosporales</taxon>
        <taxon>Peronosporaceae</taxon>
        <taxon>Peronospora</taxon>
    </lineage>
</organism>